<reference evidence="1 2" key="1">
    <citation type="submission" date="2024-04" db="EMBL/GenBank/DDBJ databases">
        <title>Tritrichomonas musculus Genome.</title>
        <authorList>
            <person name="Alves-Ferreira E."/>
            <person name="Grigg M."/>
            <person name="Lorenzi H."/>
            <person name="Galac M."/>
        </authorList>
    </citation>
    <scope>NUCLEOTIDE SEQUENCE [LARGE SCALE GENOMIC DNA]</scope>
    <source>
        <strain evidence="1 2">EAF2021</strain>
    </source>
</reference>
<name>A0ABR2KP83_9EUKA</name>
<proteinExistence type="predicted"/>
<keyword evidence="2" id="KW-1185">Reference proteome</keyword>
<dbReference type="EMBL" id="JAPFFF010000004">
    <property type="protein sequence ID" value="KAK8892653.1"/>
    <property type="molecule type" value="Genomic_DNA"/>
</dbReference>
<organism evidence="1 2">
    <name type="scientific">Tritrichomonas musculus</name>
    <dbReference type="NCBI Taxonomy" id="1915356"/>
    <lineage>
        <taxon>Eukaryota</taxon>
        <taxon>Metamonada</taxon>
        <taxon>Parabasalia</taxon>
        <taxon>Tritrichomonadida</taxon>
        <taxon>Tritrichomonadidae</taxon>
        <taxon>Tritrichomonas</taxon>
    </lineage>
</organism>
<accession>A0ABR2KP83</accession>
<evidence type="ECO:0000313" key="1">
    <source>
        <dbReference type="EMBL" id="KAK8892653.1"/>
    </source>
</evidence>
<sequence>MRNIFFDDISQKIKYHEEATRKTQNKQEYEISQIKEKQLIDISRLEEQKSPKEMTANASEKYHPFTSEINPPKDGILCRLKKNEKSPFKHLFVASQSSNDIYNLIDPNTNDDSQICNIGGFIEIELQEPVDITRIKIFSSNNIFPIKFDIEIKDKLIQNIKEAKELKRKKQSMTIEVEYNQTRKIRIINRGKNWDTGNNNTNIKSIELLSNDAQYLRGFFSTLVYESEDHDPHKCPVIMSASNIDLNTFHLIDSLNIVCTYSKEHSWFQIEFAERRAVLSGFRLKKCNEGKLKSYKIKMYLIY</sequence>
<comment type="caution">
    <text evidence="1">The sequence shown here is derived from an EMBL/GenBank/DDBJ whole genome shotgun (WGS) entry which is preliminary data.</text>
</comment>
<gene>
    <name evidence="1" type="ORF">M9Y10_029892</name>
</gene>
<protein>
    <submittedName>
        <fullName evidence="1">Uncharacterized protein</fullName>
    </submittedName>
</protein>
<evidence type="ECO:0000313" key="2">
    <source>
        <dbReference type="Proteomes" id="UP001470230"/>
    </source>
</evidence>
<dbReference type="Proteomes" id="UP001470230">
    <property type="component" value="Unassembled WGS sequence"/>
</dbReference>